<gene>
    <name evidence="1" type="ORF">BVC80_9035g62</name>
</gene>
<protein>
    <recommendedName>
        <fullName evidence="3">Retrotransposon gag domain-containing protein</fullName>
    </recommendedName>
</protein>
<dbReference type="OrthoDB" id="1749434at2759"/>
<dbReference type="OMA" id="SHEECTC"/>
<name>A0A200QYG7_MACCD</name>
<evidence type="ECO:0008006" key="3">
    <source>
        <dbReference type="Google" id="ProtNLM"/>
    </source>
</evidence>
<accession>A0A200QYG7</accession>
<evidence type="ECO:0000313" key="1">
    <source>
        <dbReference type="EMBL" id="OVA15533.1"/>
    </source>
</evidence>
<dbReference type="InParanoid" id="A0A200QYG7"/>
<dbReference type="EMBL" id="MVGT01000754">
    <property type="protein sequence ID" value="OVA15533.1"/>
    <property type="molecule type" value="Genomic_DNA"/>
</dbReference>
<keyword evidence="2" id="KW-1185">Reference proteome</keyword>
<dbReference type="AlphaFoldDB" id="A0A200QYG7"/>
<dbReference type="Proteomes" id="UP000195402">
    <property type="component" value="Unassembled WGS sequence"/>
</dbReference>
<evidence type="ECO:0000313" key="2">
    <source>
        <dbReference type="Proteomes" id="UP000195402"/>
    </source>
</evidence>
<reference evidence="1 2" key="1">
    <citation type="journal article" date="2017" name="Mol. Plant">
        <title>The Genome of Medicinal Plant Macleaya cordata Provides New Insights into Benzylisoquinoline Alkaloids Metabolism.</title>
        <authorList>
            <person name="Liu X."/>
            <person name="Liu Y."/>
            <person name="Huang P."/>
            <person name="Ma Y."/>
            <person name="Qing Z."/>
            <person name="Tang Q."/>
            <person name="Cao H."/>
            <person name="Cheng P."/>
            <person name="Zheng Y."/>
            <person name="Yuan Z."/>
            <person name="Zhou Y."/>
            <person name="Liu J."/>
            <person name="Tang Z."/>
            <person name="Zhuo Y."/>
            <person name="Zhang Y."/>
            <person name="Yu L."/>
            <person name="Huang J."/>
            <person name="Yang P."/>
            <person name="Peng Q."/>
            <person name="Zhang J."/>
            <person name="Jiang W."/>
            <person name="Zhang Z."/>
            <person name="Lin K."/>
            <person name="Ro D.K."/>
            <person name="Chen X."/>
            <person name="Xiong X."/>
            <person name="Shang Y."/>
            <person name="Huang S."/>
            <person name="Zeng J."/>
        </authorList>
    </citation>
    <scope>NUCLEOTIDE SEQUENCE [LARGE SCALE GENOMIC DNA]</scope>
    <source>
        <strain evidence="2">cv. BLH2017</strain>
        <tissue evidence="1">Root</tissue>
    </source>
</reference>
<proteinExistence type="predicted"/>
<sequence>MAPTLPDHKDVITFSDLERFIDEKVKERRGFIYHIRPPYPIELLSRPFPKNYTTPQFPMFDGKGNSREHVSRFLEALREHVNDLDLCLREFSKSLCNIPAGSVQSWREMVDIFYNKFFLVDKRVPIIDLVTFLELHEAAKRTAASAAAQPLKSHEECTCPDRLYRGHQVRFQNTAMDFHDQVSEVGLVDLCIRDMDAVFHLELENLGLQTFSKLQESAKRTAATVADLFRKRPPQLIQAAQQLKRPKHEPREESPEFPCPVKDVIRILDTWIRDNAVRLPYICCQPTARNKENPRYCHFHRVVGHPTRACRALRFLFAEKFAAGELDL</sequence>
<organism evidence="1 2">
    <name type="scientific">Macleaya cordata</name>
    <name type="common">Five-seeded plume-poppy</name>
    <name type="synonym">Bocconia cordata</name>
    <dbReference type="NCBI Taxonomy" id="56857"/>
    <lineage>
        <taxon>Eukaryota</taxon>
        <taxon>Viridiplantae</taxon>
        <taxon>Streptophyta</taxon>
        <taxon>Embryophyta</taxon>
        <taxon>Tracheophyta</taxon>
        <taxon>Spermatophyta</taxon>
        <taxon>Magnoliopsida</taxon>
        <taxon>Ranunculales</taxon>
        <taxon>Papaveraceae</taxon>
        <taxon>Papaveroideae</taxon>
        <taxon>Macleaya</taxon>
    </lineage>
</organism>
<comment type="caution">
    <text evidence="1">The sequence shown here is derived from an EMBL/GenBank/DDBJ whole genome shotgun (WGS) entry which is preliminary data.</text>
</comment>